<proteinExistence type="predicted"/>
<keyword evidence="3" id="KW-1185">Reference proteome</keyword>
<evidence type="ECO:0000313" key="2">
    <source>
        <dbReference type="EMBL" id="KAE8303505.1"/>
    </source>
</evidence>
<feature type="region of interest" description="Disordered" evidence="1">
    <location>
        <begin position="58"/>
        <end position="104"/>
    </location>
</feature>
<dbReference type="VEuPathDB" id="GiardiaDB:GL50803_14126"/>
<organism evidence="2 3">
    <name type="scientific">Giardia intestinalis (strain ATCC 50803 / WB clone C6)</name>
    <name type="common">Giardia lamblia</name>
    <dbReference type="NCBI Taxonomy" id="184922"/>
    <lineage>
        <taxon>Eukaryota</taxon>
        <taxon>Metamonada</taxon>
        <taxon>Diplomonadida</taxon>
        <taxon>Hexamitidae</taxon>
        <taxon>Giardiinae</taxon>
        <taxon>Giardia</taxon>
    </lineage>
</organism>
<dbReference type="HOGENOM" id="CLU_431782_0_0_1"/>
<dbReference type="Proteomes" id="UP000001548">
    <property type="component" value="Unassembled WGS sequence"/>
</dbReference>
<sequence>MEPSAFSGRLLTASSDASLGVSASTASAATSRRHSDATPYRRKNLLVERSIYQRQSPLTQRSLGHSISESKSVDIRKPSLSLRDSLPSSAGTPTTSPGASGRLKIRSGDEKATISRIWEALYLSEGERRYAWNVLKGDTAAQKIYGCRLRVILGLKKEYVDLTHQRQAAIRSFLMMLNENHTKASTSSRKRIAELVLSIRSLTSRVTFALERTRAQCKLPLNLPLFSAEAISQNCTESWYARLLTENIFTEEVVIKLMLLIGFFDDPDKGEFVGIDTVSDAVAAFYKRSVEYGVWITSNVDDSAPKEQRSDQTGIFTSADVSLFLLLGLPIPTLKPMDFSSLPEMLSQFLETAFGAPDMPVSSDEIRQLLIKEGQRITEFRKVADEYLHQGKEIVVVPVQHREETDQYEVYSTRSAPSQRSGSGSLFTKYHAPTDGSSMPRNAKPPAPGALPRKSKASTDGGIHAILKKIQGELCSLPRPLSNIDRVSMPELYDDAPSEVVHTYRQCVHSSGLCDTPDAPSLDEDMPTCTDVLHKIPPTSTEDECQHPPNDDDDDLFLMPAITSFRETEHETDETFASEVPTGKASPDDVRPEAPVTVTSEEPSNVCGLIIYRATFLSPTTISGSSYDLTVALP</sequence>
<gene>
    <name evidence="2" type="ORF">GL50803_0014126</name>
</gene>
<accession>A8BAG0</accession>
<dbReference type="EMBL" id="AACB03000002">
    <property type="protein sequence ID" value="KAE8303505.1"/>
    <property type="molecule type" value="Genomic_DNA"/>
</dbReference>
<evidence type="ECO:0000313" key="3">
    <source>
        <dbReference type="Proteomes" id="UP000001548"/>
    </source>
</evidence>
<feature type="compositionally biased region" description="Low complexity" evidence="1">
    <location>
        <begin position="78"/>
        <end position="89"/>
    </location>
</feature>
<feature type="compositionally biased region" description="Polar residues" evidence="1">
    <location>
        <begin position="410"/>
        <end position="426"/>
    </location>
</feature>
<protein>
    <submittedName>
        <fullName evidence="2">Uncharacterized protein</fullName>
    </submittedName>
</protein>
<name>A8BAG0_GIAIC</name>
<feature type="region of interest" description="Disordered" evidence="1">
    <location>
        <begin position="408"/>
        <end position="458"/>
    </location>
</feature>
<evidence type="ECO:0000256" key="1">
    <source>
        <dbReference type="SAM" id="MobiDB-lite"/>
    </source>
</evidence>
<dbReference type="GeneID" id="5701301"/>
<dbReference type="KEGG" id="gla:GL50803_0014126"/>
<dbReference type="RefSeq" id="XP_001708390.1">
    <property type="nucleotide sequence ID" value="XM_001708338.1"/>
</dbReference>
<reference evidence="2 3" key="1">
    <citation type="journal article" date="2007" name="Science">
        <title>Genomic minimalism in the early diverging intestinal parasite Giardia lamblia.</title>
        <authorList>
            <person name="Morrison H.G."/>
            <person name="McArthur A.G."/>
            <person name="Gillin F.D."/>
            <person name="Aley S.B."/>
            <person name="Adam R.D."/>
            <person name="Olsen G.J."/>
            <person name="Best A.A."/>
            <person name="Cande W.Z."/>
            <person name="Chen F."/>
            <person name="Cipriano M.J."/>
            <person name="Davids B.J."/>
            <person name="Dawson S.C."/>
            <person name="Elmendorf H.G."/>
            <person name="Hehl A.B."/>
            <person name="Holder M.E."/>
            <person name="Huse S.M."/>
            <person name="Kim U.U."/>
            <person name="Lasek-Nesselquist E."/>
            <person name="Manning G."/>
            <person name="Nigam A."/>
            <person name="Nixon J.E."/>
            <person name="Palm D."/>
            <person name="Passamaneck N.E."/>
            <person name="Prabhu A."/>
            <person name="Reich C.I."/>
            <person name="Reiner D.S."/>
            <person name="Samuelson J."/>
            <person name="Svard S.G."/>
            <person name="Sogin M.L."/>
        </authorList>
    </citation>
    <scope>NUCLEOTIDE SEQUENCE [LARGE SCALE GENOMIC DNA]</scope>
    <source>
        <strain evidence="2 3">WB C6</strain>
    </source>
</reference>
<dbReference type="OMA" id="ERRYAWN"/>
<feature type="compositionally biased region" description="Polar residues" evidence="1">
    <location>
        <begin position="58"/>
        <end position="70"/>
    </location>
</feature>
<dbReference type="AlphaFoldDB" id="A8BAG0"/>
<feature type="region of interest" description="Disordered" evidence="1">
    <location>
        <begin position="568"/>
        <end position="599"/>
    </location>
</feature>
<comment type="caution">
    <text evidence="2">The sequence shown here is derived from an EMBL/GenBank/DDBJ whole genome shotgun (WGS) entry which is preliminary data.</text>
</comment>